<dbReference type="InterPro" id="IPR012796">
    <property type="entry name" value="Lysidine-tRNA-synth_C"/>
</dbReference>
<dbReference type="EMBL" id="LQNU01000076">
    <property type="protein sequence ID" value="KZE76545.1"/>
    <property type="molecule type" value="Genomic_DNA"/>
</dbReference>
<dbReference type="RefSeq" id="WP_038985827.1">
    <property type="nucleotide sequence ID" value="NZ_JACAJU010000009.1"/>
</dbReference>
<dbReference type="OrthoDB" id="9807403at2"/>
<evidence type="ECO:0000256" key="4">
    <source>
        <dbReference type="ARBA" id="ARBA00022694"/>
    </source>
</evidence>
<dbReference type="Pfam" id="PF01171">
    <property type="entry name" value="ATP_bind_3"/>
    <property type="match status" value="1"/>
</dbReference>
<dbReference type="PANTHER" id="PTHR43033">
    <property type="entry name" value="TRNA(ILE)-LYSIDINE SYNTHASE-RELATED"/>
    <property type="match status" value="1"/>
</dbReference>
<dbReference type="HAMAP" id="MF_01161">
    <property type="entry name" value="tRNA_Ile_lys_synt"/>
    <property type="match status" value="1"/>
</dbReference>
<dbReference type="InterPro" id="IPR012795">
    <property type="entry name" value="tRNA_Ile_lys_synt_N"/>
</dbReference>
<comment type="similarity">
    <text evidence="8">Belongs to the tRNA(Ile)-lysidine synthase family.</text>
</comment>
<organism evidence="10 11">
    <name type="scientific">Myroides marinus</name>
    <dbReference type="NCBI Taxonomy" id="703342"/>
    <lineage>
        <taxon>Bacteria</taxon>
        <taxon>Pseudomonadati</taxon>
        <taxon>Bacteroidota</taxon>
        <taxon>Flavobacteriia</taxon>
        <taxon>Flavobacteriales</taxon>
        <taxon>Flavobacteriaceae</taxon>
        <taxon>Myroides</taxon>
    </lineage>
</organism>
<evidence type="ECO:0000256" key="8">
    <source>
        <dbReference type="HAMAP-Rule" id="MF_01161"/>
    </source>
</evidence>
<keyword evidence="3 8" id="KW-0436">Ligase</keyword>
<dbReference type="Proteomes" id="UP000076630">
    <property type="component" value="Unassembled WGS sequence"/>
</dbReference>
<comment type="domain">
    <text evidence="8">The N-terminal region contains the highly conserved SGGXDS motif, predicted to be a P-loop motif involved in ATP binding.</text>
</comment>
<feature type="domain" description="Lysidine-tRNA(Ile) synthetase C-terminal" evidence="9">
    <location>
        <begin position="363"/>
        <end position="435"/>
    </location>
</feature>
<dbReference type="GO" id="GO:0005524">
    <property type="term" value="F:ATP binding"/>
    <property type="evidence" value="ECO:0007669"/>
    <property type="project" value="UniProtKB-UniRule"/>
</dbReference>
<reference evidence="10 11" key="1">
    <citation type="submission" date="2016-01" db="EMBL/GenBank/DDBJ databases">
        <title>Whole genome sequencing of Myroides marinus L41.</title>
        <authorList>
            <person name="Hong K.W."/>
        </authorList>
    </citation>
    <scope>NUCLEOTIDE SEQUENCE [LARGE SCALE GENOMIC DNA]</scope>
    <source>
        <strain evidence="10 11">L41</strain>
    </source>
</reference>
<dbReference type="GO" id="GO:0032267">
    <property type="term" value="F:tRNA(Ile)-lysidine synthase activity"/>
    <property type="evidence" value="ECO:0007669"/>
    <property type="project" value="UniProtKB-EC"/>
</dbReference>
<dbReference type="SUPFAM" id="SSF52402">
    <property type="entry name" value="Adenine nucleotide alpha hydrolases-like"/>
    <property type="match status" value="1"/>
</dbReference>
<keyword evidence="6 8" id="KW-0067">ATP-binding</keyword>
<proteinExistence type="inferred from homology"/>
<dbReference type="GO" id="GO:0005737">
    <property type="term" value="C:cytoplasm"/>
    <property type="evidence" value="ECO:0007669"/>
    <property type="project" value="UniProtKB-SubCell"/>
</dbReference>
<dbReference type="Gene3D" id="3.40.50.620">
    <property type="entry name" value="HUPs"/>
    <property type="match status" value="1"/>
</dbReference>
<dbReference type="NCBIfam" id="TIGR02432">
    <property type="entry name" value="lysidine_TilS_N"/>
    <property type="match status" value="1"/>
</dbReference>
<comment type="catalytic activity">
    <reaction evidence="7 8">
        <text>cytidine(34) in tRNA(Ile2) + L-lysine + ATP = lysidine(34) in tRNA(Ile2) + AMP + diphosphate + H(+)</text>
        <dbReference type="Rhea" id="RHEA:43744"/>
        <dbReference type="Rhea" id="RHEA-COMP:10625"/>
        <dbReference type="Rhea" id="RHEA-COMP:10670"/>
        <dbReference type="ChEBI" id="CHEBI:15378"/>
        <dbReference type="ChEBI" id="CHEBI:30616"/>
        <dbReference type="ChEBI" id="CHEBI:32551"/>
        <dbReference type="ChEBI" id="CHEBI:33019"/>
        <dbReference type="ChEBI" id="CHEBI:82748"/>
        <dbReference type="ChEBI" id="CHEBI:83665"/>
        <dbReference type="ChEBI" id="CHEBI:456215"/>
        <dbReference type="EC" id="6.3.4.19"/>
    </reaction>
</comment>
<comment type="function">
    <text evidence="8">Ligates lysine onto the cytidine present at position 34 of the AUA codon-specific tRNA(Ile) that contains the anticodon CAU, in an ATP-dependent manner. Cytidine is converted to lysidine, thus changing the amino acid specificity of the tRNA from methionine to isoleucine.</text>
</comment>
<evidence type="ECO:0000256" key="7">
    <source>
        <dbReference type="ARBA" id="ARBA00048539"/>
    </source>
</evidence>
<evidence type="ECO:0000256" key="1">
    <source>
        <dbReference type="ARBA" id="ARBA00004496"/>
    </source>
</evidence>
<dbReference type="EC" id="6.3.4.19" evidence="8"/>
<dbReference type="PANTHER" id="PTHR43033:SF1">
    <property type="entry name" value="TRNA(ILE)-LYSIDINE SYNTHASE-RELATED"/>
    <property type="match status" value="1"/>
</dbReference>
<keyword evidence="5 8" id="KW-0547">Nucleotide-binding</keyword>
<dbReference type="NCBIfam" id="TIGR02433">
    <property type="entry name" value="lysidine_TilS_C"/>
    <property type="match status" value="1"/>
</dbReference>
<dbReference type="InterPro" id="IPR011063">
    <property type="entry name" value="TilS/TtcA_N"/>
</dbReference>
<evidence type="ECO:0000313" key="11">
    <source>
        <dbReference type="Proteomes" id="UP000076630"/>
    </source>
</evidence>
<name>A0A161S9Q3_9FLAO</name>
<dbReference type="InterPro" id="IPR014729">
    <property type="entry name" value="Rossmann-like_a/b/a_fold"/>
</dbReference>
<dbReference type="SUPFAM" id="SSF56037">
    <property type="entry name" value="PheT/TilS domain"/>
    <property type="match status" value="1"/>
</dbReference>
<evidence type="ECO:0000256" key="6">
    <source>
        <dbReference type="ARBA" id="ARBA00022840"/>
    </source>
</evidence>
<keyword evidence="11" id="KW-1185">Reference proteome</keyword>
<evidence type="ECO:0000259" key="9">
    <source>
        <dbReference type="SMART" id="SM00977"/>
    </source>
</evidence>
<dbReference type="Pfam" id="PF11734">
    <property type="entry name" value="TilS_C"/>
    <property type="match status" value="1"/>
</dbReference>
<keyword evidence="2 8" id="KW-0963">Cytoplasm</keyword>
<keyword evidence="4 8" id="KW-0819">tRNA processing</keyword>
<protein>
    <recommendedName>
        <fullName evidence="8">tRNA(Ile)-lysidine synthase</fullName>
        <ecNumber evidence="8">6.3.4.19</ecNumber>
    </recommendedName>
    <alternativeName>
        <fullName evidence="8">tRNA(Ile)-2-lysyl-cytidine synthase</fullName>
    </alternativeName>
    <alternativeName>
        <fullName evidence="8">tRNA(Ile)-lysidine synthetase</fullName>
    </alternativeName>
</protein>
<comment type="caution">
    <text evidence="10">The sequence shown here is derived from an EMBL/GenBank/DDBJ whole genome shotgun (WGS) entry which is preliminary data.</text>
</comment>
<feature type="binding site" evidence="8">
    <location>
        <begin position="26"/>
        <end position="31"/>
    </location>
    <ligand>
        <name>ATP</name>
        <dbReference type="ChEBI" id="CHEBI:30616"/>
    </ligand>
</feature>
<accession>A0A161S9Q3</accession>
<dbReference type="InterPro" id="IPR012094">
    <property type="entry name" value="tRNA_Ile_lys_synt"/>
</dbReference>
<comment type="subcellular location">
    <subcellularLocation>
        <location evidence="1 8">Cytoplasm</location>
    </subcellularLocation>
</comment>
<evidence type="ECO:0000313" key="10">
    <source>
        <dbReference type="EMBL" id="KZE76545.1"/>
    </source>
</evidence>
<dbReference type="CDD" id="cd01992">
    <property type="entry name" value="TilS_N"/>
    <property type="match status" value="1"/>
</dbReference>
<evidence type="ECO:0000256" key="3">
    <source>
        <dbReference type="ARBA" id="ARBA00022598"/>
    </source>
</evidence>
<dbReference type="AlphaFoldDB" id="A0A161S9Q3"/>
<gene>
    <name evidence="8" type="primary">tilS</name>
    <name evidence="10" type="ORF">AV926_15475</name>
</gene>
<dbReference type="GO" id="GO:0006400">
    <property type="term" value="P:tRNA modification"/>
    <property type="evidence" value="ECO:0007669"/>
    <property type="project" value="UniProtKB-UniRule"/>
</dbReference>
<evidence type="ECO:0000256" key="2">
    <source>
        <dbReference type="ARBA" id="ARBA00022490"/>
    </source>
</evidence>
<dbReference type="SMART" id="SM00977">
    <property type="entry name" value="TilS_C"/>
    <property type="match status" value="1"/>
</dbReference>
<sequence length="439" mass="50943">MFNQFKEHVENNFTELLDQPLLLAVSGGIDSIVLVHLCHRLELDIAIAHCNFHLRGEDSNGDQAFVEEFGDKLGIPVFVAEFDTEQYASENKVSIQIAARELRYNWFRELAARENKTYLLTAHHLDDSMETFLINLSRGTGIEGLLGIPARNGYIRRPLLPFTREDIANYEAENQIGWREDITNSQTKYLRNKIRKNILPLLKDTNAHFSQSFMQTVEYLQQTVDLSNDASNYFYSQVVKEGEEGQLIINLIALKQLSNPKAYLYKWLSPLGFTAWEDIVELIEGMSGKTIYSSTHILLKNREEFIIKPISKEEENKEQIYYLENKQTLTQPLKISITPYEEKKLDIDTSVIYVDGDLLTFPLTIRKYRSGDKFIPFGMRGTKKISKFFKDEKFSQFDKENTWLLCSNEDIVWVIGSRMDERFKIKDTTTNIIKIQINL</sequence>
<evidence type="ECO:0000256" key="5">
    <source>
        <dbReference type="ARBA" id="ARBA00022741"/>
    </source>
</evidence>